<comment type="caution">
    <text evidence="1">The sequence shown here is derived from an EMBL/GenBank/DDBJ whole genome shotgun (WGS) entry which is preliminary data.</text>
</comment>
<dbReference type="AlphaFoldDB" id="A0A553P653"/>
<protein>
    <submittedName>
        <fullName evidence="1">Uncharacterized protein</fullName>
    </submittedName>
</protein>
<organism evidence="1 2">
    <name type="scientific">Tigriopus californicus</name>
    <name type="common">Marine copepod</name>
    <dbReference type="NCBI Taxonomy" id="6832"/>
    <lineage>
        <taxon>Eukaryota</taxon>
        <taxon>Metazoa</taxon>
        <taxon>Ecdysozoa</taxon>
        <taxon>Arthropoda</taxon>
        <taxon>Crustacea</taxon>
        <taxon>Multicrustacea</taxon>
        <taxon>Hexanauplia</taxon>
        <taxon>Copepoda</taxon>
        <taxon>Harpacticoida</taxon>
        <taxon>Harpacticidae</taxon>
        <taxon>Tigriopus</taxon>
    </lineage>
</organism>
<evidence type="ECO:0000313" key="2">
    <source>
        <dbReference type="Proteomes" id="UP000318571"/>
    </source>
</evidence>
<dbReference type="EMBL" id="VCGU01000007">
    <property type="protein sequence ID" value="TRY73169.1"/>
    <property type="molecule type" value="Genomic_DNA"/>
</dbReference>
<evidence type="ECO:0000313" key="1">
    <source>
        <dbReference type="EMBL" id="TRY73169.1"/>
    </source>
</evidence>
<gene>
    <name evidence="1" type="ORF">TCAL_11055</name>
</gene>
<sequence>MGASELTWGGIPLILPSTLAMRYLKYERDIIPERCIEPGARYRVRKCMDENVRGYRRLKASLQNKIAVIENERQHAHTIETESLSSMVANMTHFTMNDYPRPADRPYDHTQVCFRPYYDTV</sequence>
<reference evidence="1 2" key="1">
    <citation type="journal article" date="2018" name="Nat. Ecol. Evol.">
        <title>Genomic signatures of mitonuclear coevolution across populations of Tigriopus californicus.</title>
        <authorList>
            <person name="Barreto F.S."/>
            <person name="Watson E.T."/>
            <person name="Lima T.G."/>
            <person name="Willett C.S."/>
            <person name="Edmands S."/>
            <person name="Li W."/>
            <person name="Burton R.S."/>
        </authorList>
    </citation>
    <scope>NUCLEOTIDE SEQUENCE [LARGE SCALE GENOMIC DNA]</scope>
    <source>
        <strain evidence="1 2">San Diego</strain>
    </source>
</reference>
<accession>A0A553P653</accession>
<proteinExistence type="predicted"/>
<name>A0A553P653_TIGCA</name>
<dbReference type="Proteomes" id="UP000318571">
    <property type="component" value="Chromosome 3"/>
</dbReference>
<keyword evidence="2" id="KW-1185">Reference proteome</keyword>